<evidence type="ECO:0000313" key="1">
    <source>
        <dbReference type="EMBL" id="KAI3701336.1"/>
    </source>
</evidence>
<comment type="caution">
    <text evidence="1">The sequence shown here is derived from an EMBL/GenBank/DDBJ whole genome shotgun (WGS) entry which is preliminary data.</text>
</comment>
<organism evidence="1 2">
    <name type="scientific">Cichorium intybus</name>
    <name type="common">Chicory</name>
    <dbReference type="NCBI Taxonomy" id="13427"/>
    <lineage>
        <taxon>Eukaryota</taxon>
        <taxon>Viridiplantae</taxon>
        <taxon>Streptophyta</taxon>
        <taxon>Embryophyta</taxon>
        <taxon>Tracheophyta</taxon>
        <taxon>Spermatophyta</taxon>
        <taxon>Magnoliopsida</taxon>
        <taxon>eudicotyledons</taxon>
        <taxon>Gunneridae</taxon>
        <taxon>Pentapetalae</taxon>
        <taxon>asterids</taxon>
        <taxon>campanulids</taxon>
        <taxon>Asterales</taxon>
        <taxon>Asteraceae</taxon>
        <taxon>Cichorioideae</taxon>
        <taxon>Cichorieae</taxon>
        <taxon>Cichoriinae</taxon>
        <taxon>Cichorium</taxon>
    </lineage>
</organism>
<keyword evidence="2" id="KW-1185">Reference proteome</keyword>
<reference evidence="2" key="1">
    <citation type="journal article" date="2022" name="Mol. Ecol. Resour.">
        <title>The genomes of chicory, endive, great burdock and yacon provide insights into Asteraceae palaeo-polyploidization history and plant inulin production.</title>
        <authorList>
            <person name="Fan W."/>
            <person name="Wang S."/>
            <person name="Wang H."/>
            <person name="Wang A."/>
            <person name="Jiang F."/>
            <person name="Liu H."/>
            <person name="Zhao H."/>
            <person name="Xu D."/>
            <person name="Zhang Y."/>
        </authorList>
    </citation>
    <scope>NUCLEOTIDE SEQUENCE [LARGE SCALE GENOMIC DNA]</scope>
    <source>
        <strain evidence="2">cv. Punajuju</strain>
    </source>
</reference>
<dbReference type="EMBL" id="CM042016">
    <property type="protein sequence ID" value="KAI3701336.1"/>
    <property type="molecule type" value="Genomic_DNA"/>
</dbReference>
<reference evidence="1 2" key="2">
    <citation type="journal article" date="2022" name="Mol. Ecol. Resour.">
        <title>The genomes of chicory, endive, great burdock and yacon provide insights into Asteraceae paleo-polyploidization history and plant inulin production.</title>
        <authorList>
            <person name="Fan W."/>
            <person name="Wang S."/>
            <person name="Wang H."/>
            <person name="Wang A."/>
            <person name="Jiang F."/>
            <person name="Liu H."/>
            <person name="Zhao H."/>
            <person name="Xu D."/>
            <person name="Zhang Y."/>
        </authorList>
    </citation>
    <scope>NUCLEOTIDE SEQUENCE [LARGE SCALE GENOMIC DNA]</scope>
    <source>
        <strain evidence="2">cv. Punajuju</strain>
        <tissue evidence="1">Leaves</tissue>
    </source>
</reference>
<protein>
    <submittedName>
        <fullName evidence="1">Uncharacterized protein</fullName>
    </submittedName>
</protein>
<sequence>MIAAERPKEKDGGSVYDLYSNPSLPEVNILYEDSSGVVAEIEMGSKVSRKMMETEWEGEPSKLRLLG</sequence>
<accession>A0ACB8ZVI4</accession>
<dbReference type="Proteomes" id="UP001055811">
    <property type="component" value="Linkage Group LG08"/>
</dbReference>
<name>A0ACB8ZVI4_CICIN</name>
<evidence type="ECO:0000313" key="2">
    <source>
        <dbReference type="Proteomes" id="UP001055811"/>
    </source>
</evidence>
<gene>
    <name evidence="1" type="ORF">L2E82_45990</name>
</gene>
<proteinExistence type="predicted"/>